<feature type="region of interest" description="Disordered" evidence="1">
    <location>
        <begin position="61"/>
        <end position="80"/>
    </location>
</feature>
<evidence type="ECO:0000313" key="2">
    <source>
        <dbReference type="EMBL" id="PLW09143.1"/>
    </source>
</evidence>
<reference evidence="2 3" key="1">
    <citation type="submission" date="2017-11" db="EMBL/GenBank/DDBJ databases">
        <title>De novo assembly and phasing of dikaryotic genomes from two isolates of Puccinia coronata f. sp. avenae, the causal agent of oat crown rust.</title>
        <authorList>
            <person name="Miller M.E."/>
            <person name="Zhang Y."/>
            <person name="Omidvar V."/>
            <person name="Sperschneider J."/>
            <person name="Schwessinger B."/>
            <person name="Raley C."/>
            <person name="Palmer J.M."/>
            <person name="Garnica D."/>
            <person name="Upadhyaya N."/>
            <person name="Rathjen J."/>
            <person name="Taylor J.M."/>
            <person name="Park R.F."/>
            <person name="Dodds P.N."/>
            <person name="Hirsch C.D."/>
            <person name="Kianian S.F."/>
            <person name="Figueroa M."/>
        </authorList>
    </citation>
    <scope>NUCLEOTIDE SEQUENCE [LARGE SCALE GENOMIC DNA]</scope>
    <source>
        <strain evidence="2">12NC29</strain>
    </source>
</reference>
<dbReference type="Proteomes" id="UP000235388">
    <property type="component" value="Unassembled WGS sequence"/>
</dbReference>
<accession>A0A2N5S7C8</accession>
<proteinExistence type="predicted"/>
<organism evidence="2 3">
    <name type="scientific">Puccinia coronata f. sp. avenae</name>
    <dbReference type="NCBI Taxonomy" id="200324"/>
    <lineage>
        <taxon>Eukaryota</taxon>
        <taxon>Fungi</taxon>
        <taxon>Dikarya</taxon>
        <taxon>Basidiomycota</taxon>
        <taxon>Pucciniomycotina</taxon>
        <taxon>Pucciniomycetes</taxon>
        <taxon>Pucciniales</taxon>
        <taxon>Pucciniaceae</taxon>
        <taxon>Puccinia</taxon>
    </lineage>
</organism>
<keyword evidence="3" id="KW-1185">Reference proteome</keyword>
<sequence>MPNSTLVLLSPRPHPVLTMSASAFPHAFPHHHPNAPLPVNNTPNPELLYRPTILYFVPSTHMGMSHKPEGSDPHVPHLSH</sequence>
<dbReference type="AlphaFoldDB" id="A0A2N5S7C8"/>
<name>A0A2N5S7C8_9BASI</name>
<dbReference type="EMBL" id="PGCJ01001121">
    <property type="protein sequence ID" value="PLW09143.1"/>
    <property type="molecule type" value="Genomic_DNA"/>
</dbReference>
<gene>
    <name evidence="2" type="ORF">PCANC_23964</name>
</gene>
<feature type="compositionally biased region" description="Basic and acidic residues" evidence="1">
    <location>
        <begin position="66"/>
        <end position="80"/>
    </location>
</feature>
<evidence type="ECO:0000313" key="3">
    <source>
        <dbReference type="Proteomes" id="UP000235388"/>
    </source>
</evidence>
<protein>
    <submittedName>
        <fullName evidence="2">Uncharacterized protein</fullName>
    </submittedName>
</protein>
<comment type="caution">
    <text evidence="2">The sequence shown here is derived from an EMBL/GenBank/DDBJ whole genome shotgun (WGS) entry which is preliminary data.</text>
</comment>
<evidence type="ECO:0000256" key="1">
    <source>
        <dbReference type="SAM" id="MobiDB-lite"/>
    </source>
</evidence>